<reference evidence="1" key="1">
    <citation type="submission" date="2020-06" db="EMBL/GenBank/DDBJ databases">
        <authorList>
            <person name="Dong N."/>
        </authorList>
    </citation>
    <scope>NUCLEOTIDE SEQUENCE</scope>
    <source>
        <strain evidence="1">R1692</strain>
    </source>
</reference>
<keyword evidence="2" id="KW-1185">Reference proteome</keyword>
<dbReference type="Proteomes" id="UP001170954">
    <property type="component" value="Unassembled WGS sequence"/>
</dbReference>
<evidence type="ECO:0000313" key="1">
    <source>
        <dbReference type="EMBL" id="MDM1049349.1"/>
    </source>
</evidence>
<evidence type="ECO:0000313" key="2">
    <source>
        <dbReference type="Proteomes" id="UP001170954"/>
    </source>
</evidence>
<proteinExistence type="predicted"/>
<gene>
    <name evidence="1" type="ORF">HX018_13990</name>
</gene>
<accession>A0ABT7NQ13</accession>
<sequence>MQINKELIKIPDAIVKMAHQVDSRLTLEEVSEIHTEYLLDHKTTICPHCEMALVESELHWAETRSESWDDPSEGETVCCYCSRPVSPSDLMRPEFDHWLKLTA</sequence>
<protein>
    <submittedName>
        <fullName evidence="1">Uncharacterized protein</fullName>
    </submittedName>
</protein>
<comment type="caution">
    <text evidence="1">The sequence shown here is derived from an EMBL/GenBank/DDBJ whole genome shotgun (WGS) entry which is preliminary data.</text>
</comment>
<dbReference type="RefSeq" id="WP_286651791.1">
    <property type="nucleotide sequence ID" value="NZ_JACAGK010000044.1"/>
</dbReference>
<reference evidence="1" key="2">
    <citation type="journal article" date="2022" name="Sci. Total Environ.">
        <title>Prevalence, transmission, and molecular epidemiology of tet(X)-positive bacteria among humans, animals, and environmental niches in China: An epidemiological, and genomic-based study.</title>
        <authorList>
            <person name="Dong N."/>
            <person name="Zeng Y."/>
            <person name="Cai C."/>
            <person name="Sun C."/>
            <person name="Lu J."/>
            <person name="Liu C."/>
            <person name="Zhou H."/>
            <person name="Sun Q."/>
            <person name="Shu L."/>
            <person name="Wang H."/>
            <person name="Wang Y."/>
            <person name="Wang S."/>
            <person name="Wu C."/>
            <person name="Chan E.W."/>
            <person name="Chen G."/>
            <person name="Shen Z."/>
            <person name="Chen S."/>
            <person name="Zhang R."/>
        </authorList>
    </citation>
    <scope>NUCLEOTIDE SEQUENCE</scope>
    <source>
        <strain evidence="1">R1692</strain>
    </source>
</reference>
<name>A0ABT7NQ13_9SPHI</name>
<organism evidence="1 2">
    <name type="scientific">Sphingobacterium hotanense</name>
    <dbReference type="NCBI Taxonomy" id="649196"/>
    <lineage>
        <taxon>Bacteria</taxon>
        <taxon>Pseudomonadati</taxon>
        <taxon>Bacteroidota</taxon>
        <taxon>Sphingobacteriia</taxon>
        <taxon>Sphingobacteriales</taxon>
        <taxon>Sphingobacteriaceae</taxon>
        <taxon>Sphingobacterium</taxon>
    </lineage>
</organism>
<dbReference type="EMBL" id="JACAGK010000044">
    <property type="protein sequence ID" value="MDM1049349.1"/>
    <property type="molecule type" value="Genomic_DNA"/>
</dbReference>